<dbReference type="GO" id="GO:0034727">
    <property type="term" value="P:piecemeal microautophagy of the nucleus"/>
    <property type="evidence" value="ECO:0007669"/>
    <property type="project" value="TreeGrafter"/>
</dbReference>
<feature type="compositionally biased region" description="Polar residues" evidence="4">
    <location>
        <begin position="239"/>
        <end position="250"/>
    </location>
</feature>
<dbReference type="Gene3D" id="3.30.900.10">
    <property type="entry name" value="HORMA domain"/>
    <property type="match status" value="1"/>
</dbReference>
<evidence type="ECO:0000313" key="7">
    <source>
        <dbReference type="Proteomes" id="UP000217199"/>
    </source>
</evidence>
<accession>A0A286UET0</accession>
<feature type="compositionally biased region" description="Low complexity" evidence="4">
    <location>
        <begin position="399"/>
        <end position="413"/>
    </location>
</feature>
<evidence type="ECO:0000256" key="2">
    <source>
        <dbReference type="ARBA" id="ARBA00023006"/>
    </source>
</evidence>
<dbReference type="GO" id="GO:1990316">
    <property type="term" value="C:Atg1/ULK1 kinase complex"/>
    <property type="evidence" value="ECO:0007669"/>
    <property type="project" value="InterPro"/>
</dbReference>
<dbReference type="GO" id="GO:0000407">
    <property type="term" value="C:phagophore assembly site"/>
    <property type="evidence" value="ECO:0007669"/>
    <property type="project" value="TreeGrafter"/>
</dbReference>
<sequence>MSLDTGSQKADQIAHRFFYKFTIVIDNARNILSEPREDPRSDKWFNLETPDTDAYKDQLKLYKTISQLNVLPPPLDFEVLLTIPELTNNQVLVQHPPNQSRIRVDPTPTHVLLEKWSLSFSTLPTGQSSSSMGEISLATVYKHIMSVIRSLYTLLRFLPTWKICKRLRRRPGGIVRNGHLGIALRAQLRGAEASQSEGMRYLDFGCPLSSDSPALPTSTHSFQPVTHPMDTGPEFTPTLARNPQRESISGSPGGLSMRTSLPRSPPRDRTGVGLNIGTGAPSSIADRFVISGNAVASSSRTSLPSTSPRARTTPLSTGGLIQQSTSGQGTIASVGSIGSSSRLSREEGREVLSSIARVRKESLGTVRGTGELPSTPGSLQLRPFKSNVLSSGPSSLRQASPLTGPTLPSLPAGRTPSSPTSVRMGQFPFRSDTGANSPIGISTPALRAGSSPGTPSRPSPPTHAPSSLGERKFPGSPGESVTSTEPSGMVMPPRRKRYSSSFGYRYAAAGSDGSAGSGEKGKEPDRVGSASYLSNKNTEDDDITAFVQDIEAAKPLGRGSKSGDYVLRHDRERTLSEAGIAGRAVLSGASFPSHLQSETGELSRRTSTPVERIVSAARHTRTMSEGPGLRRSPAPILLSDVATQNRIASEVGAGIDGLEERPETGLDSPTAMIMSQTAIDKRIEQLNSRFNETLGLVERRSRIGGTSHSESGDNSTPSSPVTSAGLPFSMARQSKPETGHARSSSLGRYGTRPTTERLHSSPLSRQTQLEPDLAIPSSSSLERRSTSTSAVTHQDPRVENYSIWDNRRARMRADSAASGSRGHLI</sequence>
<feature type="compositionally biased region" description="Polar residues" evidence="4">
    <location>
        <begin position="319"/>
        <end position="331"/>
    </location>
</feature>
<comment type="caution">
    <text evidence="6">The sequence shown here is derived from an EMBL/GenBank/DDBJ whole genome shotgun (WGS) entry which is preliminary data.</text>
</comment>
<dbReference type="OrthoDB" id="70161at2759"/>
<feature type="domain" description="Autophagy-related protein 13 N-terminal" evidence="5">
    <location>
        <begin position="15"/>
        <end position="229"/>
    </location>
</feature>
<dbReference type="Pfam" id="PF10033">
    <property type="entry name" value="ATG13"/>
    <property type="match status" value="1"/>
</dbReference>
<keyword evidence="2 3" id="KW-0072">Autophagy</keyword>
<dbReference type="GO" id="GO:0000423">
    <property type="term" value="P:mitophagy"/>
    <property type="evidence" value="ECO:0007669"/>
    <property type="project" value="TreeGrafter"/>
</dbReference>
<feature type="compositionally biased region" description="Polar residues" evidence="4">
    <location>
        <begin position="387"/>
        <end position="398"/>
    </location>
</feature>
<feature type="compositionally biased region" description="Low complexity" evidence="4">
    <location>
        <begin position="333"/>
        <end position="342"/>
    </location>
</feature>
<evidence type="ECO:0000256" key="3">
    <source>
        <dbReference type="RuleBase" id="RU361214"/>
    </source>
</evidence>
<dbReference type="GO" id="GO:0034497">
    <property type="term" value="P:protein localization to phagophore assembly site"/>
    <property type="evidence" value="ECO:0007669"/>
    <property type="project" value="TreeGrafter"/>
</dbReference>
<reference evidence="6 7" key="1">
    <citation type="journal article" date="2017" name="Mol. Ecol.">
        <title>Comparative and population genomic landscape of Phellinus noxius: A hypervariable fungus causing root rot in trees.</title>
        <authorList>
            <person name="Chung C.L."/>
            <person name="Lee T.J."/>
            <person name="Akiba M."/>
            <person name="Lee H.H."/>
            <person name="Kuo T.H."/>
            <person name="Liu D."/>
            <person name="Ke H.M."/>
            <person name="Yokoi T."/>
            <person name="Roa M.B."/>
            <person name="Lu M.J."/>
            <person name="Chang Y.Y."/>
            <person name="Ann P.J."/>
            <person name="Tsai J.N."/>
            <person name="Chen C.Y."/>
            <person name="Tzean S.S."/>
            <person name="Ota Y."/>
            <person name="Hattori T."/>
            <person name="Sahashi N."/>
            <person name="Liou R.F."/>
            <person name="Kikuchi T."/>
            <person name="Tsai I.J."/>
        </authorList>
    </citation>
    <scope>NUCLEOTIDE SEQUENCE [LARGE SCALE GENOMIC DNA]</scope>
    <source>
        <strain evidence="6 7">FFPRI411160</strain>
    </source>
</reference>
<feature type="region of interest" description="Disordered" evidence="4">
    <location>
        <begin position="697"/>
        <end position="794"/>
    </location>
</feature>
<evidence type="ECO:0000256" key="4">
    <source>
        <dbReference type="SAM" id="MobiDB-lite"/>
    </source>
</evidence>
<dbReference type="STRING" id="2282107.A0A286UET0"/>
<dbReference type="PANTHER" id="PTHR13430:SF4">
    <property type="entry name" value="AUTOPHAGY-RELATED PROTEIN 13"/>
    <property type="match status" value="1"/>
</dbReference>
<feature type="compositionally biased region" description="Low complexity" evidence="4">
    <location>
        <begin position="296"/>
        <end position="317"/>
    </location>
</feature>
<feature type="region of interest" description="Disordered" evidence="4">
    <location>
        <begin position="296"/>
        <end position="348"/>
    </location>
</feature>
<protein>
    <recommendedName>
        <fullName evidence="3">Autophagy-related protein 13</fullName>
    </recommendedName>
</protein>
<feature type="compositionally biased region" description="Polar residues" evidence="4">
    <location>
        <begin position="704"/>
        <end position="722"/>
    </location>
</feature>
<dbReference type="Proteomes" id="UP000217199">
    <property type="component" value="Unassembled WGS sequence"/>
</dbReference>
<feature type="region of interest" description="Disordered" evidence="4">
    <location>
        <begin position="236"/>
        <end position="278"/>
    </location>
</feature>
<feature type="region of interest" description="Disordered" evidence="4">
    <location>
        <begin position="510"/>
        <end position="536"/>
    </location>
</feature>
<dbReference type="AlphaFoldDB" id="A0A286UET0"/>
<dbReference type="InParanoid" id="A0A286UET0"/>
<dbReference type="SUPFAM" id="SSF56019">
    <property type="entry name" value="The spindle assembly checkpoint protein mad2"/>
    <property type="match status" value="1"/>
</dbReference>
<keyword evidence="7" id="KW-1185">Reference proteome</keyword>
<dbReference type="InterPro" id="IPR018731">
    <property type="entry name" value="Atg13_N"/>
</dbReference>
<gene>
    <name evidence="6" type="ORF">PNOK_0657300</name>
</gene>
<dbReference type="InterPro" id="IPR036570">
    <property type="entry name" value="HORMA_dom_sf"/>
</dbReference>
<organism evidence="6 7">
    <name type="scientific">Pyrrhoderma noxium</name>
    <dbReference type="NCBI Taxonomy" id="2282107"/>
    <lineage>
        <taxon>Eukaryota</taxon>
        <taxon>Fungi</taxon>
        <taxon>Dikarya</taxon>
        <taxon>Basidiomycota</taxon>
        <taxon>Agaricomycotina</taxon>
        <taxon>Agaricomycetes</taxon>
        <taxon>Hymenochaetales</taxon>
        <taxon>Hymenochaetaceae</taxon>
        <taxon>Pyrrhoderma</taxon>
    </lineage>
</organism>
<feature type="region of interest" description="Disordered" evidence="4">
    <location>
        <begin position="366"/>
        <end position="496"/>
    </location>
</feature>
<evidence type="ECO:0000256" key="1">
    <source>
        <dbReference type="ARBA" id="ARBA00005246"/>
    </source>
</evidence>
<dbReference type="GO" id="GO:0005829">
    <property type="term" value="C:cytosol"/>
    <property type="evidence" value="ECO:0007669"/>
    <property type="project" value="TreeGrafter"/>
</dbReference>
<evidence type="ECO:0000313" key="6">
    <source>
        <dbReference type="EMBL" id="PAV18087.1"/>
    </source>
</evidence>
<dbReference type="EMBL" id="NBII01000006">
    <property type="protein sequence ID" value="PAV18087.1"/>
    <property type="molecule type" value="Genomic_DNA"/>
</dbReference>
<evidence type="ECO:0000259" key="5">
    <source>
        <dbReference type="Pfam" id="PF10033"/>
    </source>
</evidence>
<dbReference type="InterPro" id="IPR040182">
    <property type="entry name" value="ATG13"/>
</dbReference>
<name>A0A286UET0_9AGAM</name>
<comment type="similarity">
    <text evidence="1 3">Belongs to the ATG13 family. Fungi subfamily.</text>
</comment>
<dbReference type="PANTHER" id="PTHR13430">
    <property type="match status" value="1"/>
</dbReference>
<proteinExistence type="inferred from homology"/>